<dbReference type="InterPro" id="IPR012349">
    <property type="entry name" value="Split_barrel_FMN-bd"/>
</dbReference>
<evidence type="ECO:0000256" key="1">
    <source>
        <dbReference type="ARBA" id="ARBA00001917"/>
    </source>
</evidence>
<dbReference type="SUPFAM" id="SSF50475">
    <property type="entry name" value="FMN-binding split barrel"/>
    <property type="match status" value="1"/>
</dbReference>
<dbReference type="PIRSF" id="PIRSF000190">
    <property type="entry name" value="Pyd_amn-ph_oxd"/>
    <property type="match status" value="1"/>
</dbReference>
<comment type="cofactor">
    <cofactor evidence="1">
        <name>FMN</name>
        <dbReference type="ChEBI" id="CHEBI:58210"/>
    </cofactor>
</comment>
<feature type="domain" description="Pyridoxine 5'-phosphate oxidase dimerisation C-terminal" evidence="6">
    <location>
        <begin position="179"/>
        <end position="221"/>
    </location>
</feature>
<dbReference type="NCBIfam" id="TIGR00558">
    <property type="entry name" value="pdxH"/>
    <property type="match status" value="1"/>
</dbReference>
<comment type="caution">
    <text evidence="7">The sequence shown here is derived from an EMBL/GenBank/DDBJ whole genome shotgun (WGS) entry which is preliminary data.</text>
</comment>
<dbReference type="PANTHER" id="PTHR10851:SF0">
    <property type="entry name" value="PYRIDOXINE-5'-PHOSPHATE OXIDASE"/>
    <property type="match status" value="1"/>
</dbReference>
<dbReference type="InterPro" id="IPR000659">
    <property type="entry name" value="Pyridox_Oxase"/>
</dbReference>
<feature type="domain" description="Pyridoxamine 5'-phosphate oxidase N-terminal" evidence="5">
    <location>
        <begin position="46"/>
        <end position="161"/>
    </location>
</feature>
<evidence type="ECO:0008006" key="8">
    <source>
        <dbReference type="Google" id="ProtNLM"/>
    </source>
</evidence>
<organism evidence="7">
    <name type="scientific">freshwater metagenome</name>
    <dbReference type="NCBI Taxonomy" id="449393"/>
    <lineage>
        <taxon>unclassified sequences</taxon>
        <taxon>metagenomes</taxon>
        <taxon>ecological metagenomes</taxon>
    </lineage>
</organism>
<dbReference type="PROSITE" id="PS01064">
    <property type="entry name" value="PYRIDOX_OXIDASE"/>
    <property type="match status" value="1"/>
</dbReference>
<dbReference type="NCBIfam" id="NF004231">
    <property type="entry name" value="PRK05679.1"/>
    <property type="match status" value="1"/>
</dbReference>
<dbReference type="GO" id="GO:0008615">
    <property type="term" value="P:pyridoxine biosynthetic process"/>
    <property type="evidence" value="ECO:0007669"/>
    <property type="project" value="InterPro"/>
</dbReference>
<dbReference type="Gene3D" id="2.30.110.10">
    <property type="entry name" value="Electron Transport, Fmn-binding Protein, Chain A"/>
    <property type="match status" value="1"/>
</dbReference>
<sequence>MAEEIVSRDEIRAMRRSYSDAGLETLPSNPFEAFAMWLKDAHQNPVIVEANAMVLSTVTADSQINTRTVLLKDISDGGFTFFTNYQSRKAHGIELNPNVSLLFPWYAMERQVSISGVAEKVSAQESDDYFATRPWGSQIGAWASAQSSHLASREELEQRFAGAAEKWPEGSTVPRPAHWGGYRVTPLNIEFWQGRYSRLHDRLRYERTATTGDWELSRYYP</sequence>
<dbReference type="InterPro" id="IPR011576">
    <property type="entry name" value="Pyridox_Oxase_N"/>
</dbReference>
<gene>
    <name evidence="7" type="ORF">GM50_15005</name>
</gene>
<dbReference type="InterPro" id="IPR019576">
    <property type="entry name" value="Pyridoxamine_oxidase_dimer_C"/>
</dbReference>
<evidence type="ECO:0000256" key="4">
    <source>
        <dbReference type="ARBA" id="ARBA00023002"/>
    </source>
</evidence>
<evidence type="ECO:0000256" key="2">
    <source>
        <dbReference type="ARBA" id="ARBA00022630"/>
    </source>
</evidence>
<reference evidence="7" key="1">
    <citation type="submission" date="2014-05" db="EMBL/GenBank/DDBJ databases">
        <title>Key roles for freshwater Actinobacteria revealed by deep metagenomic sequencing.</title>
        <authorList>
            <person name="Ghai R."/>
            <person name="Mizuno C.M."/>
            <person name="Picazo A."/>
            <person name="Camacho A."/>
            <person name="Rodriguez-Valera F."/>
        </authorList>
    </citation>
    <scope>NUCLEOTIDE SEQUENCE</scope>
</reference>
<dbReference type="GO" id="GO:0010181">
    <property type="term" value="F:FMN binding"/>
    <property type="evidence" value="ECO:0007669"/>
    <property type="project" value="InterPro"/>
</dbReference>
<dbReference type="GO" id="GO:0004733">
    <property type="term" value="F:pyridoxamine phosphate oxidase activity"/>
    <property type="evidence" value="ECO:0007669"/>
    <property type="project" value="InterPro"/>
</dbReference>
<dbReference type="EMBL" id="JNSK01000071">
    <property type="protein sequence ID" value="KGA16247.1"/>
    <property type="molecule type" value="Genomic_DNA"/>
</dbReference>
<proteinExistence type="inferred from homology"/>
<dbReference type="Pfam" id="PF01243">
    <property type="entry name" value="PNPOx_N"/>
    <property type="match status" value="1"/>
</dbReference>
<dbReference type="InterPro" id="IPR019740">
    <property type="entry name" value="Pyridox_Oxase_CS"/>
</dbReference>
<dbReference type="HAMAP" id="MF_01629">
    <property type="entry name" value="PdxH"/>
    <property type="match status" value="1"/>
</dbReference>
<name>A0A094PYP4_9ZZZZ</name>
<dbReference type="AlphaFoldDB" id="A0A094PYP4"/>
<keyword evidence="2" id="KW-0285">Flavoprotein</keyword>
<keyword evidence="3" id="KW-0288">FMN</keyword>
<evidence type="ECO:0000259" key="5">
    <source>
        <dbReference type="Pfam" id="PF01243"/>
    </source>
</evidence>
<evidence type="ECO:0000313" key="7">
    <source>
        <dbReference type="EMBL" id="KGA16247.1"/>
    </source>
</evidence>
<evidence type="ECO:0000256" key="3">
    <source>
        <dbReference type="ARBA" id="ARBA00022643"/>
    </source>
</evidence>
<evidence type="ECO:0000259" key="6">
    <source>
        <dbReference type="Pfam" id="PF10590"/>
    </source>
</evidence>
<keyword evidence="4" id="KW-0560">Oxidoreductase</keyword>
<accession>A0A094PYP4</accession>
<dbReference type="Pfam" id="PF10590">
    <property type="entry name" value="PNP_phzG_C"/>
    <property type="match status" value="1"/>
</dbReference>
<protein>
    <recommendedName>
        <fullName evidence="8">Pyridoxamine 5'-phosphate oxidase</fullName>
    </recommendedName>
</protein>
<dbReference type="PANTHER" id="PTHR10851">
    <property type="entry name" value="PYRIDOXINE-5-PHOSPHATE OXIDASE"/>
    <property type="match status" value="1"/>
</dbReference>